<reference evidence="2" key="2">
    <citation type="submission" date="2015-01" db="EMBL/GenBank/DDBJ databases">
        <title>Evolutionary Origins and Diversification of the Mycorrhizal Mutualists.</title>
        <authorList>
            <consortium name="DOE Joint Genome Institute"/>
            <consortium name="Mycorrhizal Genomics Consortium"/>
            <person name="Kohler A."/>
            <person name="Kuo A."/>
            <person name="Nagy L.G."/>
            <person name="Floudas D."/>
            <person name="Copeland A."/>
            <person name="Barry K.W."/>
            <person name="Cichocki N."/>
            <person name="Veneault-Fourrey C."/>
            <person name="LaButti K."/>
            <person name="Lindquist E.A."/>
            <person name="Lipzen A."/>
            <person name="Lundell T."/>
            <person name="Morin E."/>
            <person name="Murat C."/>
            <person name="Riley R."/>
            <person name="Ohm R."/>
            <person name="Sun H."/>
            <person name="Tunlid A."/>
            <person name="Henrissat B."/>
            <person name="Grigoriev I.V."/>
            <person name="Hibbett D.S."/>
            <person name="Martin F."/>
        </authorList>
    </citation>
    <scope>NUCLEOTIDE SEQUENCE [LARGE SCALE GENOMIC DNA]</scope>
    <source>
        <strain evidence="2">F 1598</strain>
    </source>
</reference>
<organism evidence="1 2">
    <name type="scientific">Piloderma croceum (strain F 1598)</name>
    <dbReference type="NCBI Taxonomy" id="765440"/>
    <lineage>
        <taxon>Eukaryota</taxon>
        <taxon>Fungi</taxon>
        <taxon>Dikarya</taxon>
        <taxon>Basidiomycota</taxon>
        <taxon>Agaricomycotina</taxon>
        <taxon>Agaricomycetes</taxon>
        <taxon>Agaricomycetidae</taxon>
        <taxon>Atheliales</taxon>
        <taxon>Atheliaceae</taxon>
        <taxon>Piloderma</taxon>
    </lineage>
</organism>
<evidence type="ECO:0000313" key="2">
    <source>
        <dbReference type="Proteomes" id="UP000054166"/>
    </source>
</evidence>
<name>A0A0C3BAZ3_PILCF</name>
<evidence type="ECO:0000313" key="1">
    <source>
        <dbReference type="EMBL" id="KIM83473.1"/>
    </source>
</evidence>
<dbReference type="STRING" id="765440.A0A0C3BAZ3"/>
<keyword evidence="2" id="KW-1185">Reference proteome</keyword>
<dbReference type="OrthoDB" id="60955at2759"/>
<dbReference type="AlphaFoldDB" id="A0A0C3BAZ3"/>
<proteinExistence type="predicted"/>
<gene>
    <name evidence="1" type="ORF">PILCRDRAFT_6907</name>
</gene>
<dbReference type="Proteomes" id="UP000054166">
    <property type="component" value="Unassembled WGS sequence"/>
</dbReference>
<dbReference type="InParanoid" id="A0A0C3BAZ3"/>
<sequence length="271" mass="28653">MLPLPIWEKKKVTLGTVPLANEISDGCAVLKKRPQYDNDPDPSTDSGTISIITDSGHVLPWDVHKPTHARLRPPRSIRLARVGTPGLSAISKAPEEAGRDGWSSLLGGNVRPSLDCLNYLLIAWTDSPPNNPRFVPFLRLTTPTVHSLLCRRRCHTLHPSFPVLRVLYECELAIVSNEDFGSGLGSGGEVSAGGGAGASPDFTDMGGIVGRGGDSGLGSLGGKGKGFSGDAVEIWDVRRGWIAKWAVGRSAIEGGVAGETATSRFHPGSCD</sequence>
<protein>
    <submittedName>
        <fullName evidence="1">Uncharacterized protein</fullName>
    </submittedName>
</protein>
<dbReference type="EMBL" id="KN832990">
    <property type="protein sequence ID" value="KIM83473.1"/>
    <property type="molecule type" value="Genomic_DNA"/>
</dbReference>
<reference evidence="1 2" key="1">
    <citation type="submission" date="2014-04" db="EMBL/GenBank/DDBJ databases">
        <authorList>
            <consortium name="DOE Joint Genome Institute"/>
            <person name="Kuo A."/>
            <person name="Tarkka M."/>
            <person name="Buscot F."/>
            <person name="Kohler A."/>
            <person name="Nagy L.G."/>
            <person name="Floudas D."/>
            <person name="Copeland A."/>
            <person name="Barry K.W."/>
            <person name="Cichocki N."/>
            <person name="Veneault-Fourrey C."/>
            <person name="LaButti K."/>
            <person name="Lindquist E.A."/>
            <person name="Lipzen A."/>
            <person name="Lundell T."/>
            <person name="Morin E."/>
            <person name="Murat C."/>
            <person name="Sun H."/>
            <person name="Tunlid A."/>
            <person name="Henrissat B."/>
            <person name="Grigoriev I.V."/>
            <person name="Hibbett D.S."/>
            <person name="Martin F."/>
            <person name="Nordberg H.P."/>
            <person name="Cantor M.N."/>
            <person name="Hua S.X."/>
        </authorList>
    </citation>
    <scope>NUCLEOTIDE SEQUENCE [LARGE SCALE GENOMIC DNA]</scope>
    <source>
        <strain evidence="1 2">F 1598</strain>
    </source>
</reference>
<accession>A0A0C3BAZ3</accession>
<dbReference type="HOGENOM" id="CLU_1027167_0_0_1"/>